<evidence type="ECO:0000313" key="1">
    <source>
        <dbReference type="EMBL" id="HII69712.1"/>
    </source>
</evidence>
<reference evidence="1" key="1">
    <citation type="journal article" date="2020" name="bioRxiv">
        <title>A rank-normalized archaeal taxonomy based on genome phylogeny resolves widespread incomplete and uneven classifications.</title>
        <authorList>
            <person name="Rinke C."/>
            <person name="Chuvochina M."/>
            <person name="Mussig A.J."/>
            <person name="Chaumeil P.-A."/>
            <person name="Waite D.W."/>
            <person name="Whitman W.B."/>
            <person name="Parks D.H."/>
            <person name="Hugenholtz P."/>
        </authorList>
    </citation>
    <scope>NUCLEOTIDE SEQUENCE</scope>
    <source>
        <strain evidence="1">UBA8853</strain>
    </source>
</reference>
<gene>
    <name evidence="1" type="ORF">HA336_00580</name>
</gene>
<name>A0A832WLZ9_9EURY</name>
<organism evidence="1 2">
    <name type="scientific">Methanopyrus kandleri</name>
    <dbReference type="NCBI Taxonomy" id="2320"/>
    <lineage>
        <taxon>Archaea</taxon>
        <taxon>Methanobacteriati</taxon>
        <taxon>Methanobacteriota</taxon>
        <taxon>Methanomada group</taxon>
        <taxon>Methanopyri</taxon>
        <taxon>Methanopyrales</taxon>
        <taxon>Methanopyraceae</taxon>
        <taxon>Methanopyrus</taxon>
    </lineage>
</organism>
<dbReference type="EMBL" id="DUJS01000001">
    <property type="protein sequence ID" value="HII69712.1"/>
    <property type="molecule type" value="Genomic_DNA"/>
</dbReference>
<accession>A0A832WLZ9</accession>
<sequence>MSEGEGMGELRESIAEELKSQPKHRKLAFALLSSFRTAALRHLGESWEPIIMEASRQFLKIIKIIEIAEGREIEGLEDALSVAVEYGLIGGFELDEDSVTLEGVLESLGWDERTCRGKAACIVTKGIVLEGLRREGLDVVELEEDLDGDRATFRWRTR</sequence>
<dbReference type="RefSeq" id="WP_148679692.1">
    <property type="nucleotide sequence ID" value="NZ_DUJS01000001.1"/>
</dbReference>
<dbReference type="AlphaFoldDB" id="A0A832WLZ9"/>
<proteinExistence type="predicted"/>
<protein>
    <submittedName>
        <fullName evidence="1">Uncharacterized protein</fullName>
    </submittedName>
</protein>
<comment type="caution">
    <text evidence="1">The sequence shown here is derived from an EMBL/GenBank/DDBJ whole genome shotgun (WGS) entry which is preliminary data.</text>
</comment>
<evidence type="ECO:0000313" key="2">
    <source>
        <dbReference type="Proteomes" id="UP000619545"/>
    </source>
</evidence>
<dbReference type="Proteomes" id="UP000619545">
    <property type="component" value="Unassembled WGS sequence"/>
</dbReference>